<sequence>MYHDLYLGGKALVERENVGFDLTNSYLYPSFVKVLTAKSVGLHVADSHTGNHCENDFMPLETIRRFLGIIRSRSLSSSKERPLSQRGGPYCVLPRTQGCVLVLRFVSCVLALCFGSAFCLIEDLIAFCLGEALPNSKPRCVLSQSLRFVSKLIAFCLK</sequence>
<dbReference type="EMBL" id="BKCJ010370016">
    <property type="protein sequence ID" value="GFA10749.1"/>
    <property type="molecule type" value="Genomic_DNA"/>
</dbReference>
<gene>
    <name evidence="1" type="ORF">Tci_582721</name>
</gene>
<proteinExistence type="predicted"/>
<organism evidence="1">
    <name type="scientific">Tanacetum cinerariifolium</name>
    <name type="common">Dalmatian daisy</name>
    <name type="synonym">Chrysanthemum cinerariifolium</name>
    <dbReference type="NCBI Taxonomy" id="118510"/>
    <lineage>
        <taxon>Eukaryota</taxon>
        <taxon>Viridiplantae</taxon>
        <taxon>Streptophyta</taxon>
        <taxon>Embryophyta</taxon>
        <taxon>Tracheophyta</taxon>
        <taxon>Spermatophyta</taxon>
        <taxon>Magnoliopsida</taxon>
        <taxon>eudicotyledons</taxon>
        <taxon>Gunneridae</taxon>
        <taxon>Pentapetalae</taxon>
        <taxon>asterids</taxon>
        <taxon>campanulids</taxon>
        <taxon>Asterales</taxon>
        <taxon>Asteraceae</taxon>
        <taxon>Asteroideae</taxon>
        <taxon>Anthemideae</taxon>
        <taxon>Anthemidinae</taxon>
        <taxon>Tanacetum</taxon>
    </lineage>
</organism>
<feature type="non-terminal residue" evidence="1">
    <location>
        <position position="158"/>
    </location>
</feature>
<accession>A0A699J491</accession>
<reference evidence="1" key="1">
    <citation type="journal article" date="2019" name="Sci. Rep.">
        <title>Draft genome of Tanacetum cinerariifolium, the natural source of mosquito coil.</title>
        <authorList>
            <person name="Yamashiro T."/>
            <person name="Shiraishi A."/>
            <person name="Satake H."/>
            <person name="Nakayama K."/>
        </authorList>
    </citation>
    <scope>NUCLEOTIDE SEQUENCE</scope>
</reference>
<name>A0A699J491_TANCI</name>
<comment type="caution">
    <text evidence="1">The sequence shown here is derived from an EMBL/GenBank/DDBJ whole genome shotgun (WGS) entry which is preliminary data.</text>
</comment>
<dbReference type="AlphaFoldDB" id="A0A699J491"/>
<evidence type="ECO:0000313" key="1">
    <source>
        <dbReference type="EMBL" id="GFA10749.1"/>
    </source>
</evidence>
<protein>
    <submittedName>
        <fullName evidence="1">Uncharacterized protein</fullName>
    </submittedName>
</protein>